<keyword evidence="4 5" id="KW-0413">Isomerase</keyword>
<dbReference type="InterPro" id="IPR008183">
    <property type="entry name" value="Aldose_1/G6P_1-epimerase"/>
</dbReference>
<dbReference type="SUPFAM" id="SSF74650">
    <property type="entry name" value="Galactose mutarotase-like"/>
    <property type="match status" value="1"/>
</dbReference>
<dbReference type="OrthoDB" id="1659429at2759"/>
<dbReference type="STRING" id="4795.A0A225UWN1"/>
<organism evidence="8 9">
    <name type="scientific">Phytophthora megakarya</name>
    <dbReference type="NCBI Taxonomy" id="4795"/>
    <lineage>
        <taxon>Eukaryota</taxon>
        <taxon>Sar</taxon>
        <taxon>Stramenopiles</taxon>
        <taxon>Oomycota</taxon>
        <taxon>Peronosporomycetes</taxon>
        <taxon>Peronosporales</taxon>
        <taxon>Peronosporaceae</taxon>
        <taxon>Phytophthora</taxon>
    </lineage>
</organism>
<dbReference type="CDD" id="cd09020">
    <property type="entry name" value="D-hex-6-P-epi_like"/>
    <property type="match status" value="1"/>
</dbReference>
<reference evidence="9" key="1">
    <citation type="submission" date="2017-03" db="EMBL/GenBank/DDBJ databases">
        <title>Phytopthora megakarya and P. palmivora, two closely related causual agents of cacao black pod achieved similar genome size and gene model numbers by different mechanisms.</title>
        <authorList>
            <person name="Ali S."/>
            <person name="Shao J."/>
            <person name="Larry D.J."/>
            <person name="Kronmiller B."/>
            <person name="Shen D."/>
            <person name="Strem M.D."/>
            <person name="Melnick R.L."/>
            <person name="Guiltinan M.J."/>
            <person name="Tyler B.M."/>
            <person name="Meinhardt L.W."/>
            <person name="Bailey B.A."/>
        </authorList>
    </citation>
    <scope>NUCLEOTIDE SEQUENCE [LARGE SCALE GENOMIC DNA]</scope>
    <source>
        <strain evidence="9">zdho120</strain>
    </source>
</reference>
<dbReference type="PANTHER" id="PTHR11122">
    <property type="entry name" value="APOSPORY-ASSOCIATED PROTEIN C-RELATED"/>
    <property type="match status" value="1"/>
</dbReference>
<feature type="active site" evidence="6">
    <location>
        <position position="290"/>
    </location>
</feature>
<evidence type="ECO:0000256" key="4">
    <source>
        <dbReference type="ARBA" id="ARBA00023235"/>
    </source>
</evidence>
<dbReference type="Proteomes" id="UP000198211">
    <property type="component" value="Unassembled WGS sequence"/>
</dbReference>
<evidence type="ECO:0000256" key="3">
    <source>
        <dbReference type="ARBA" id="ARBA00012083"/>
    </source>
</evidence>
<dbReference type="PIRSF" id="PIRSF016020">
    <property type="entry name" value="PHexose_mutarotase"/>
    <property type="match status" value="1"/>
</dbReference>
<proteinExistence type="inferred from homology"/>
<comment type="similarity">
    <text evidence="2 5">Belongs to the glucose-6-phosphate 1-epimerase family.</text>
</comment>
<dbReference type="GO" id="GO:0005737">
    <property type="term" value="C:cytoplasm"/>
    <property type="evidence" value="ECO:0007669"/>
    <property type="project" value="TreeGrafter"/>
</dbReference>
<protein>
    <recommendedName>
        <fullName evidence="3 5">glucose-6-phosphate 1-epimerase</fullName>
        <ecNumber evidence="3 5">5.1.3.15</ecNumber>
    </recommendedName>
</protein>
<comment type="catalytic activity">
    <reaction evidence="1">
        <text>alpha-D-glucose 6-phosphate = beta-D-glucose 6-phosphate</text>
        <dbReference type="Rhea" id="RHEA:16249"/>
        <dbReference type="ChEBI" id="CHEBI:58225"/>
        <dbReference type="ChEBI" id="CHEBI:58247"/>
        <dbReference type="EC" id="5.1.3.15"/>
    </reaction>
</comment>
<feature type="chain" id="PRO_5013098741" description="glucose-6-phosphate 1-epimerase" evidence="7">
    <location>
        <begin position="24"/>
        <end position="318"/>
    </location>
</feature>
<gene>
    <name evidence="8" type="ORF">PHMEG_00031982</name>
</gene>
<dbReference type="InterPro" id="IPR014718">
    <property type="entry name" value="GH-type_carb-bd"/>
</dbReference>
<dbReference type="PANTHER" id="PTHR11122:SF13">
    <property type="entry name" value="GLUCOSE-6-PHOSPHATE 1-EPIMERASE"/>
    <property type="match status" value="1"/>
</dbReference>
<feature type="signal peptide" evidence="7">
    <location>
        <begin position="1"/>
        <end position="23"/>
    </location>
</feature>
<dbReference type="GO" id="GO:0005975">
    <property type="term" value="P:carbohydrate metabolic process"/>
    <property type="evidence" value="ECO:0007669"/>
    <property type="project" value="InterPro"/>
</dbReference>
<dbReference type="GO" id="GO:0030246">
    <property type="term" value="F:carbohydrate binding"/>
    <property type="evidence" value="ECO:0007669"/>
    <property type="project" value="UniProtKB-UniRule"/>
</dbReference>
<name>A0A225UWN1_9STRA</name>
<dbReference type="InterPro" id="IPR011013">
    <property type="entry name" value="Gal_mutarotase_sf_dom"/>
</dbReference>
<evidence type="ECO:0000256" key="7">
    <source>
        <dbReference type="SAM" id="SignalP"/>
    </source>
</evidence>
<sequence>MVYSFMFKTAALVSTLLASLANAELETVKLTHPTGSSAEVFLFGAHVKSFRTVFDPNMDILFMSNQSAFDGVNPIRGGIPVVFPNFGSATGFPSHGFARITNWTLAGVETAADETKPSVAKFTMASSDSTRKMWPVDFELEYEVKLWSAQLETALRVHNTFKDPIDFHALLHNYIYANDVRENGVYISELKGLNYFDKVTKTNKTETRDAFGLTGQTDSVYINVPKKVRAQMRGKDFDYTIEVEKDGSITGSSNATATKTDVVIWNPWAERAKTMDDFGDEEYIHMVAIEPGRVSEKQPLPAGQTYTLHQSINVMRFS</sequence>
<dbReference type="Gene3D" id="2.70.98.10">
    <property type="match status" value="1"/>
</dbReference>
<dbReference type="InterPro" id="IPR025532">
    <property type="entry name" value="G6P_1-epimerase"/>
</dbReference>
<dbReference type="EC" id="5.1.3.15" evidence="3 5"/>
<evidence type="ECO:0000256" key="1">
    <source>
        <dbReference type="ARBA" id="ARBA00001096"/>
    </source>
</evidence>
<keyword evidence="9" id="KW-1185">Reference proteome</keyword>
<accession>A0A225UWN1</accession>
<evidence type="ECO:0000256" key="5">
    <source>
        <dbReference type="PIRNR" id="PIRNR016020"/>
    </source>
</evidence>
<comment type="caution">
    <text evidence="8">The sequence shown here is derived from an EMBL/GenBank/DDBJ whole genome shotgun (WGS) entry which is preliminary data.</text>
</comment>
<feature type="active site" evidence="6">
    <location>
        <position position="172"/>
    </location>
</feature>
<dbReference type="GO" id="GO:0047938">
    <property type="term" value="F:glucose-6-phosphate 1-epimerase activity"/>
    <property type="evidence" value="ECO:0007669"/>
    <property type="project" value="UniProtKB-UniRule"/>
</dbReference>
<evidence type="ECO:0000256" key="2">
    <source>
        <dbReference type="ARBA" id="ARBA00005866"/>
    </source>
</evidence>
<dbReference type="AlphaFoldDB" id="A0A225UWN1"/>
<keyword evidence="7" id="KW-0732">Signal</keyword>
<dbReference type="Pfam" id="PF01263">
    <property type="entry name" value="Aldose_epim"/>
    <property type="match status" value="1"/>
</dbReference>
<dbReference type="EMBL" id="NBNE01010418">
    <property type="protein sequence ID" value="OWY97474.1"/>
    <property type="molecule type" value="Genomic_DNA"/>
</dbReference>
<evidence type="ECO:0000256" key="6">
    <source>
        <dbReference type="PIRSR" id="PIRSR016020-1"/>
    </source>
</evidence>
<evidence type="ECO:0000313" key="8">
    <source>
        <dbReference type="EMBL" id="OWY97474.1"/>
    </source>
</evidence>
<evidence type="ECO:0000313" key="9">
    <source>
        <dbReference type="Proteomes" id="UP000198211"/>
    </source>
</evidence>